<dbReference type="AlphaFoldDB" id="F8C6C6"/>
<proteinExistence type="predicted"/>
<evidence type="ECO:0000313" key="2">
    <source>
        <dbReference type="EMBL" id="AEI64314.1"/>
    </source>
</evidence>
<gene>
    <name evidence="2" type="ordered locus">LILAB_12035</name>
</gene>
<sequence>MPSPTTNAATVTADATLLLFVWLLLSLWEREASPSAFSVPAEPSLEPPSSEVSEASSEDSLSLELEWLAPSSLEPLDSDWLECSLEPLDSSLEPLDSEWVELSSPEPLDSDWLEPSSLDAPDSEPSDEAPDSEPSDEAPDSEPSEALIPPPGPRAPGALHPETVITTAMHSARFTDFFVFIERIPRCPSVPPRAGHRTVLSFD</sequence>
<evidence type="ECO:0000256" key="1">
    <source>
        <dbReference type="SAM" id="MobiDB-lite"/>
    </source>
</evidence>
<feature type="compositionally biased region" description="Low complexity" evidence="1">
    <location>
        <begin position="38"/>
        <end position="62"/>
    </location>
</feature>
<dbReference type="STRING" id="483219.LILAB_12035"/>
<organism evidence="2 3">
    <name type="scientific">Myxococcus fulvus (strain ATCC BAA-855 / HW-1)</name>
    <dbReference type="NCBI Taxonomy" id="483219"/>
    <lineage>
        <taxon>Bacteria</taxon>
        <taxon>Pseudomonadati</taxon>
        <taxon>Myxococcota</taxon>
        <taxon>Myxococcia</taxon>
        <taxon>Myxococcales</taxon>
        <taxon>Cystobacterineae</taxon>
        <taxon>Myxococcaceae</taxon>
        <taxon>Myxococcus</taxon>
    </lineage>
</organism>
<dbReference type="Proteomes" id="UP000000488">
    <property type="component" value="Chromosome"/>
</dbReference>
<reference evidence="2 3" key="1">
    <citation type="journal article" date="2011" name="J. Bacteriol.">
        <title>Genome sequence of the halotolerant marine bacterium Myxococcus fulvus HW-1.</title>
        <authorList>
            <person name="Li Z.F."/>
            <person name="Li X."/>
            <person name="Liu H."/>
            <person name="Liu X."/>
            <person name="Han K."/>
            <person name="Wu Z.H."/>
            <person name="Hu W."/>
            <person name="Li F.F."/>
            <person name="Li Y.Z."/>
        </authorList>
    </citation>
    <scope>NUCLEOTIDE SEQUENCE [LARGE SCALE GENOMIC DNA]</scope>
    <source>
        <strain evidence="3">ATCC BAA-855 / HW-1</strain>
    </source>
</reference>
<feature type="compositionally biased region" description="Acidic residues" evidence="1">
    <location>
        <begin position="121"/>
        <end position="143"/>
    </location>
</feature>
<feature type="region of interest" description="Disordered" evidence="1">
    <location>
        <begin position="36"/>
        <end position="62"/>
    </location>
</feature>
<feature type="region of interest" description="Disordered" evidence="1">
    <location>
        <begin position="96"/>
        <end position="160"/>
    </location>
</feature>
<dbReference type="EMBL" id="CP002830">
    <property type="protein sequence ID" value="AEI64314.1"/>
    <property type="molecule type" value="Genomic_DNA"/>
</dbReference>
<dbReference type="HOGENOM" id="CLU_1347703_0_0_7"/>
<name>F8C6C6_MYXFH</name>
<protein>
    <submittedName>
        <fullName evidence="2">Uncharacterized protein</fullName>
    </submittedName>
</protein>
<evidence type="ECO:0000313" key="3">
    <source>
        <dbReference type="Proteomes" id="UP000000488"/>
    </source>
</evidence>
<dbReference type="KEGG" id="mfu:LILAB_12035"/>
<accession>F8C6C6</accession>